<accession>A0A2Z7C104</accession>
<reference evidence="2 3" key="1">
    <citation type="journal article" date="2015" name="Proc. Natl. Acad. Sci. U.S.A.">
        <title>The resurrection genome of Boea hygrometrica: A blueprint for survival of dehydration.</title>
        <authorList>
            <person name="Xiao L."/>
            <person name="Yang G."/>
            <person name="Zhang L."/>
            <person name="Yang X."/>
            <person name="Zhao S."/>
            <person name="Ji Z."/>
            <person name="Zhou Q."/>
            <person name="Hu M."/>
            <person name="Wang Y."/>
            <person name="Chen M."/>
            <person name="Xu Y."/>
            <person name="Jin H."/>
            <person name="Xiao X."/>
            <person name="Hu G."/>
            <person name="Bao F."/>
            <person name="Hu Y."/>
            <person name="Wan P."/>
            <person name="Li L."/>
            <person name="Deng X."/>
            <person name="Kuang T."/>
            <person name="Xiang C."/>
            <person name="Zhu J.K."/>
            <person name="Oliver M.J."/>
            <person name="He Y."/>
        </authorList>
    </citation>
    <scope>NUCLEOTIDE SEQUENCE [LARGE SCALE GENOMIC DNA]</scope>
    <source>
        <strain evidence="3">cv. XS01</strain>
    </source>
</reference>
<dbReference type="EMBL" id="KQ999965">
    <property type="protein sequence ID" value="KZV40482.1"/>
    <property type="molecule type" value="Genomic_DNA"/>
</dbReference>
<evidence type="ECO:0000313" key="3">
    <source>
        <dbReference type="Proteomes" id="UP000250235"/>
    </source>
</evidence>
<feature type="compositionally biased region" description="Basic residues" evidence="1">
    <location>
        <begin position="1"/>
        <end position="10"/>
    </location>
</feature>
<gene>
    <name evidence="2" type="ORF">F511_33811</name>
</gene>
<name>A0A2Z7C104_9LAMI</name>
<feature type="compositionally biased region" description="Basic and acidic residues" evidence="1">
    <location>
        <begin position="63"/>
        <end position="73"/>
    </location>
</feature>
<proteinExistence type="predicted"/>
<evidence type="ECO:0000313" key="2">
    <source>
        <dbReference type="EMBL" id="KZV40482.1"/>
    </source>
</evidence>
<organism evidence="2 3">
    <name type="scientific">Dorcoceras hygrometricum</name>
    <dbReference type="NCBI Taxonomy" id="472368"/>
    <lineage>
        <taxon>Eukaryota</taxon>
        <taxon>Viridiplantae</taxon>
        <taxon>Streptophyta</taxon>
        <taxon>Embryophyta</taxon>
        <taxon>Tracheophyta</taxon>
        <taxon>Spermatophyta</taxon>
        <taxon>Magnoliopsida</taxon>
        <taxon>eudicotyledons</taxon>
        <taxon>Gunneridae</taxon>
        <taxon>Pentapetalae</taxon>
        <taxon>asterids</taxon>
        <taxon>lamiids</taxon>
        <taxon>Lamiales</taxon>
        <taxon>Gesneriaceae</taxon>
        <taxon>Didymocarpoideae</taxon>
        <taxon>Trichosporeae</taxon>
        <taxon>Loxocarpinae</taxon>
        <taxon>Dorcoceras</taxon>
    </lineage>
</organism>
<dbReference type="AlphaFoldDB" id="A0A2Z7C104"/>
<feature type="region of interest" description="Disordered" evidence="1">
    <location>
        <begin position="1"/>
        <end position="124"/>
    </location>
</feature>
<keyword evidence="3" id="KW-1185">Reference proteome</keyword>
<protein>
    <submittedName>
        <fullName evidence="2">Uncharacterized protein</fullName>
    </submittedName>
</protein>
<dbReference type="Proteomes" id="UP000250235">
    <property type="component" value="Unassembled WGS sequence"/>
</dbReference>
<sequence>MTSPEHRRRAAATTKIARGARPRTAATSAAHDAGCANQWRIVRPPSQEQRSPAAGHQAPIARPAHDKRRDIIARQRPPSHNRPLDTGQWWRAMRGQRAGVARAHARSDDKEAPPCAAAPSPMQR</sequence>
<evidence type="ECO:0000256" key="1">
    <source>
        <dbReference type="SAM" id="MobiDB-lite"/>
    </source>
</evidence>